<dbReference type="Proteomes" id="UP000649617">
    <property type="component" value="Unassembled WGS sequence"/>
</dbReference>
<feature type="non-terminal residue" evidence="2">
    <location>
        <position position="248"/>
    </location>
</feature>
<sequence length="248" mass="27270">SPDGVQARDFQTLPVAFQSLLSVAVKVYSANSFEEISTASEPLLAWFVLGFAGFWHVFLMNLMVAQLCQRFGATFKDALGYARLKRGSNIFDTAMSLISDNRWRKFIRSLNLDEPCPMDAADPGPKGGLPTMEVFDGSSGLPVQRFGGLASPNEPWPDQKDSEDTDFGRFEKMAGKRFDDLERLVDDIAEKLGGRRAGLRTSVRSSPRSSVATLEDFMTQKRSSLRQAVATTDSENEEAVAIDALQAA</sequence>
<keyword evidence="1" id="KW-0472">Membrane</keyword>
<gene>
    <name evidence="2" type="ORF">SPIL2461_LOCUS16480</name>
</gene>
<name>A0A812VCZ8_SYMPI</name>
<keyword evidence="1" id="KW-0812">Transmembrane</keyword>
<keyword evidence="3" id="KW-1185">Reference proteome</keyword>
<evidence type="ECO:0008006" key="4">
    <source>
        <dbReference type="Google" id="ProtNLM"/>
    </source>
</evidence>
<evidence type="ECO:0000313" key="3">
    <source>
        <dbReference type="Proteomes" id="UP000649617"/>
    </source>
</evidence>
<accession>A0A812VCZ8</accession>
<dbReference type="AlphaFoldDB" id="A0A812VCZ8"/>
<comment type="caution">
    <text evidence="2">The sequence shown here is derived from an EMBL/GenBank/DDBJ whole genome shotgun (WGS) entry which is preliminary data.</text>
</comment>
<proteinExistence type="predicted"/>
<feature type="transmembrane region" description="Helical" evidence="1">
    <location>
        <begin position="43"/>
        <end position="64"/>
    </location>
</feature>
<reference evidence="2" key="1">
    <citation type="submission" date="2021-02" db="EMBL/GenBank/DDBJ databases">
        <authorList>
            <person name="Dougan E. K."/>
            <person name="Rhodes N."/>
            <person name="Thang M."/>
            <person name="Chan C."/>
        </authorList>
    </citation>
    <scope>NUCLEOTIDE SEQUENCE</scope>
</reference>
<evidence type="ECO:0000256" key="1">
    <source>
        <dbReference type="SAM" id="Phobius"/>
    </source>
</evidence>
<protein>
    <recommendedName>
        <fullName evidence="4">Ion transport domain-containing protein</fullName>
    </recommendedName>
</protein>
<organism evidence="2 3">
    <name type="scientific">Symbiodinium pilosum</name>
    <name type="common">Dinoflagellate</name>
    <dbReference type="NCBI Taxonomy" id="2952"/>
    <lineage>
        <taxon>Eukaryota</taxon>
        <taxon>Sar</taxon>
        <taxon>Alveolata</taxon>
        <taxon>Dinophyceae</taxon>
        <taxon>Suessiales</taxon>
        <taxon>Symbiodiniaceae</taxon>
        <taxon>Symbiodinium</taxon>
    </lineage>
</organism>
<dbReference type="EMBL" id="CAJNIZ010042615">
    <property type="protein sequence ID" value="CAE7628992.1"/>
    <property type="molecule type" value="Genomic_DNA"/>
</dbReference>
<dbReference type="OrthoDB" id="443275at2759"/>
<keyword evidence="1" id="KW-1133">Transmembrane helix</keyword>
<evidence type="ECO:0000313" key="2">
    <source>
        <dbReference type="EMBL" id="CAE7628992.1"/>
    </source>
</evidence>